<dbReference type="Proteomes" id="UP000191672">
    <property type="component" value="Unassembled WGS sequence"/>
</dbReference>
<keyword evidence="1" id="KW-0812">Transmembrane</keyword>
<evidence type="ECO:0000256" key="1">
    <source>
        <dbReference type="SAM" id="Phobius"/>
    </source>
</evidence>
<feature type="transmembrane region" description="Helical" evidence="1">
    <location>
        <begin position="39"/>
        <end position="61"/>
    </location>
</feature>
<dbReference type="AlphaFoldDB" id="A0A1V6QIL1"/>
<keyword evidence="1" id="KW-0472">Membrane</keyword>
<evidence type="ECO:0008006" key="4">
    <source>
        <dbReference type="Google" id="ProtNLM"/>
    </source>
</evidence>
<reference evidence="3" key="1">
    <citation type="journal article" date="2017" name="Nat. Microbiol.">
        <title>Global analysis of biosynthetic gene clusters reveals vast potential of secondary metabolite production in Penicillium species.</title>
        <authorList>
            <person name="Nielsen J.C."/>
            <person name="Grijseels S."/>
            <person name="Prigent S."/>
            <person name="Ji B."/>
            <person name="Dainat J."/>
            <person name="Nielsen K.F."/>
            <person name="Frisvad J.C."/>
            <person name="Workman M."/>
            <person name="Nielsen J."/>
        </authorList>
    </citation>
    <scope>NUCLEOTIDE SEQUENCE [LARGE SCALE GENOMIC DNA]</scope>
    <source>
        <strain evidence="3">IBT 31811</strain>
    </source>
</reference>
<dbReference type="EMBL" id="MDYN01000003">
    <property type="protein sequence ID" value="OQD88787.1"/>
    <property type="molecule type" value="Genomic_DNA"/>
</dbReference>
<keyword evidence="1" id="KW-1133">Transmembrane helix</keyword>
<protein>
    <recommendedName>
        <fullName evidence="4">MARVEL domain-containing protein</fullName>
    </recommendedName>
</protein>
<keyword evidence="3" id="KW-1185">Reference proteome</keyword>
<accession>A0A1V6QIL1</accession>
<comment type="caution">
    <text evidence="2">The sequence shown here is derived from an EMBL/GenBank/DDBJ whole genome shotgun (WGS) entry which is preliminary data.</text>
</comment>
<feature type="transmembrane region" description="Helical" evidence="1">
    <location>
        <begin position="102"/>
        <end position="129"/>
    </location>
</feature>
<name>A0A1V6QIL1_9EURO</name>
<feature type="transmembrane region" description="Helical" evidence="1">
    <location>
        <begin position="12"/>
        <end position="32"/>
    </location>
</feature>
<gene>
    <name evidence="2" type="ORF">PENANT_c003G03155</name>
</gene>
<evidence type="ECO:0000313" key="3">
    <source>
        <dbReference type="Proteomes" id="UP000191672"/>
    </source>
</evidence>
<evidence type="ECO:0000313" key="2">
    <source>
        <dbReference type="EMBL" id="OQD88787.1"/>
    </source>
</evidence>
<proteinExistence type="predicted"/>
<organism evidence="2 3">
    <name type="scientific">Penicillium antarcticum</name>
    <dbReference type="NCBI Taxonomy" id="416450"/>
    <lineage>
        <taxon>Eukaryota</taxon>
        <taxon>Fungi</taxon>
        <taxon>Dikarya</taxon>
        <taxon>Ascomycota</taxon>
        <taxon>Pezizomycotina</taxon>
        <taxon>Eurotiomycetes</taxon>
        <taxon>Eurotiomycetidae</taxon>
        <taxon>Eurotiales</taxon>
        <taxon>Aspergillaceae</taxon>
        <taxon>Penicillium</taxon>
    </lineage>
</organism>
<sequence length="150" mass="15913">MNNYFPSTTSHGTLLGLRITCFFFAIAAVIVCRIGNPNYIAIGLTGGSSLWSLIHLILLQLRKAPHAGFLVALDLFAAVTNIVFGVLVIVGTACITSGSATILYSSALVIASSALQVVAGVAHSISFVFACRDVHVRRRAPSYDFAGREK</sequence>